<feature type="domain" description="Phosphodiester glycosidase" evidence="2">
    <location>
        <begin position="135"/>
        <end position="311"/>
    </location>
</feature>
<organism evidence="3 4">
    <name type="scientific">Dehalobacter restrictus</name>
    <dbReference type="NCBI Taxonomy" id="55583"/>
    <lineage>
        <taxon>Bacteria</taxon>
        <taxon>Bacillati</taxon>
        <taxon>Bacillota</taxon>
        <taxon>Clostridia</taxon>
        <taxon>Eubacteriales</taxon>
        <taxon>Desulfitobacteriaceae</taxon>
        <taxon>Dehalobacter</taxon>
    </lineage>
</organism>
<dbReference type="PANTHER" id="PTHR40446">
    <property type="entry name" value="N-ACETYLGLUCOSAMINE-1-PHOSPHODIESTER ALPHA-N-ACETYLGLUCOSAMINIDASE"/>
    <property type="match status" value="1"/>
</dbReference>
<dbReference type="PIRSF" id="PIRSF031512">
    <property type="entry name" value="EpsL"/>
    <property type="match status" value="1"/>
</dbReference>
<evidence type="ECO:0000313" key="4">
    <source>
        <dbReference type="Proteomes" id="UP000430508"/>
    </source>
</evidence>
<dbReference type="RefSeq" id="WP_019225475.1">
    <property type="nucleotide sequence ID" value="NZ_CP046996.1"/>
</dbReference>
<dbReference type="GO" id="GO:0016798">
    <property type="term" value="F:hydrolase activity, acting on glycosyl bonds"/>
    <property type="evidence" value="ECO:0007669"/>
    <property type="project" value="UniProtKB-KW"/>
</dbReference>
<keyword evidence="3" id="KW-0326">Glycosidase</keyword>
<protein>
    <submittedName>
        <fullName evidence="3">Phosphodiester glycosidase family protein</fullName>
    </submittedName>
</protein>
<dbReference type="AlphaFoldDB" id="A0A857DGY2"/>
<dbReference type="Pfam" id="PF09992">
    <property type="entry name" value="NAGPA"/>
    <property type="match status" value="1"/>
</dbReference>
<dbReference type="PANTHER" id="PTHR40446:SF2">
    <property type="entry name" value="N-ACETYLGLUCOSAMINE-1-PHOSPHODIESTER ALPHA-N-ACETYLGLUCOSAMINIDASE"/>
    <property type="match status" value="1"/>
</dbReference>
<feature type="compositionally biased region" description="Polar residues" evidence="1">
    <location>
        <begin position="47"/>
        <end position="56"/>
    </location>
</feature>
<name>A0A857DGY2_9FIRM</name>
<accession>A0A857DGY2</accession>
<gene>
    <name evidence="3" type="ORF">GQ588_05075</name>
</gene>
<dbReference type="Proteomes" id="UP000430508">
    <property type="component" value="Chromosome"/>
</dbReference>
<sequence>MKKSLFKPYRWAAVLAVLLTFSFVFVLLDTFVIPKNVTEVKQREATEQQNTASEKQSAAEDPPESGSETEAAVTDHSYQDKNIKITIDTVQAYDTTFYVADIRLSNASYLKTALAENSFGRNLKETTSDMAEEHQAIFAINGDYYGFRNNGYVLRNGVLYRDTARQAGNDEALVIDGHGDFSIINENAVSADSLTNPWQVLSFGPTLIENGEIVVDSTTEVSQSKNSNPRTAIGQVSGLHYIVIVADGRTEESAGLSLLELAQEFAERGCTVAYNLDGGGSSTMYFNGEIVNHPTDGRSSQQREVSDIVYIGNE</sequence>
<dbReference type="EMBL" id="CP046996">
    <property type="protein sequence ID" value="QHA00063.1"/>
    <property type="molecule type" value="Genomic_DNA"/>
</dbReference>
<keyword evidence="3" id="KW-0378">Hydrolase</keyword>
<dbReference type="InterPro" id="IPR014565">
    <property type="entry name" value="EpsL_firmicutes"/>
</dbReference>
<evidence type="ECO:0000259" key="2">
    <source>
        <dbReference type="Pfam" id="PF09992"/>
    </source>
</evidence>
<evidence type="ECO:0000313" key="3">
    <source>
        <dbReference type="EMBL" id="QHA00063.1"/>
    </source>
</evidence>
<reference evidence="3 4" key="1">
    <citation type="submission" date="2019-12" db="EMBL/GenBank/DDBJ databases">
        <title>Sequence classification of anaerobic respiratory reductive dehalogenases: First we see many, then we see few.</title>
        <authorList>
            <person name="Molenda O."/>
            <person name="Puentes Jacome L.A."/>
            <person name="Cao X."/>
            <person name="Nesbo C.L."/>
            <person name="Tang S."/>
            <person name="Morson N."/>
            <person name="Patron J."/>
            <person name="Lomheim L."/>
            <person name="Wishart D.S."/>
            <person name="Edwards E.A."/>
        </authorList>
    </citation>
    <scope>NUCLEOTIDE SEQUENCE [LARGE SCALE GENOMIC DNA]</scope>
    <source>
        <strain evidence="3 4">12DCA</strain>
    </source>
</reference>
<dbReference type="InterPro" id="IPR018711">
    <property type="entry name" value="NAGPA"/>
</dbReference>
<feature type="region of interest" description="Disordered" evidence="1">
    <location>
        <begin position="44"/>
        <end position="74"/>
    </location>
</feature>
<evidence type="ECO:0000256" key="1">
    <source>
        <dbReference type="SAM" id="MobiDB-lite"/>
    </source>
</evidence>
<proteinExistence type="predicted"/>